<organism evidence="9 10">
    <name type="scientific">Dovyalis caffra</name>
    <dbReference type="NCBI Taxonomy" id="77055"/>
    <lineage>
        <taxon>Eukaryota</taxon>
        <taxon>Viridiplantae</taxon>
        <taxon>Streptophyta</taxon>
        <taxon>Embryophyta</taxon>
        <taxon>Tracheophyta</taxon>
        <taxon>Spermatophyta</taxon>
        <taxon>Magnoliopsida</taxon>
        <taxon>eudicotyledons</taxon>
        <taxon>Gunneridae</taxon>
        <taxon>Pentapetalae</taxon>
        <taxon>rosids</taxon>
        <taxon>fabids</taxon>
        <taxon>Malpighiales</taxon>
        <taxon>Salicaceae</taxon>
        <taxon>Flacourtieae</taxon>
        <taxon>Dovyalis</taxon>
    </lineage>
</organism>
<evidence type="ECO:0000256" key="3">
    <source>
        <dbReference type="ARBA" id="ARBA00022763"/>
    </source>
</evidence>
<keyword evidence="4" id="KW-0498">Mitosis</keyword>
<dbReference type="GO" id="GO:0000785">
    <property type="term" value="C:chromatin"/>
    <property type="evidence" value="ECO:0007669"/>
    <property type="project" value="TreeGrafter"/>
</dbReference>
<keyword evidence="6" id="KW-0539">Nucleus</keyword>
<sequence>MLTLKNHHKTNDSEEEWDFQASVDVTVPIVMAEEELSFDDRGDIAFVVRVASQFIQKPRKPHLEAVRRALRARRKPKVRGFRDAFILVGQPLKFCNEEVEKCIGLLALKGKKVDFEKRYISPQLVRKYFELVTGNSRITNDVGGANRKKQDEETLIYFTILRYAAYEYLLESLEKSAGQLAAINAIRTYLNGCVHLLETNLHLLVSKYEKGEWRSLDAIGNVLASLQVDEKKGAAFQSRLGCLGTLYTCSTMKGMNTRVHDHENNTADANDLVDVIIKICSHEAIQNKNVAIENLILVFKIVYLLSGVFGLVLKIEEMGAEDQNLKQDLMVAANALILPPSSVEELLPLLEELGNCLRSVTQSPSKSMLRALYPAIKALTAEELFYHVDVDVKVLVAFCINEIMRITAPDIPLGDEQMLKEFFRLIVAAFENLSDTSSWSYDKRVLILETFAKIRTFMLMMDLDCISLISQMFKHFLGNLRENHPDVVFSSMGLIMILTLENIDEIPPQLLSPLLDSVRIGNKDVLPITRKLGEKVIDNCASKLESYMHQAVKYKGFPLDSYGKIVARIYEKQSEALKRSLLIYQCNTPWKRLKISKKCDLASRRERKRIGGIREQGFQGSPLVPTKSLSSGRKRKGGIREQGFQGSPLVPTESLSSDYVKNGEASQPRNALLENQCKGTSVPKGKRSSNKVDSENDGNEMNSVLRDAVSNGTGVSDESGGKQLEPIRIKVVMGINMKDSSSVKQWVCKKRRGHKSP</sequence>
<comment type="caution">
    <text evidence="9">The sequence shown here is derived from an EMBL/GenBank/DDBJ whole genome shotgun (WGS) entry which is preliminary data.</text>
</comment>
<dbReference type="SUPFAM" id="SSF48371">
    <property type="entry name" value="ARM repeat"/>
    <property type="match status" value="1"/>
</dbReference>
<evidence type="ECO:0000256" key="4">
    <source>
        <dbReference type="ARBA" id="ARBA00022776"/>
    </source>
</evidence>
<keyword evidence="3" id="KW-0227">DNA damage</keyword>
<reference evidence="9 10" key="1">
    <citation type="submission" date="2024-01" db="EMBL/GenBank/DDBJ databases">
        <authorList>
            <person name="Waweru B."/>
        </authorList>
    </citation>
    <scope>NUCLEOTIDE SEQUENCE [LARGE SCALE GENOMIC DNA]</scope>
</reference>
<evidence type="ECO:0000313" key="9">
    <source>
        <dbReference type="EMBL" id="CAK7338228.1"/>
    </source>
</evidence>
<dbReference type="Pfam" id="PF20168">
    <property type="entry name" value="PDS5"/>
    <property type="match status" value="1"/>
</dbReference>
<name>A0AAV1RRA8_9ROSI</name>
<keyword evidence="10" id="KW-1185">Reference proteome</keyword>
<dbReference type="GO" id="GO:0007064">
    <property type="term" value="P:mitotic sister chromatid cohesion"/>
    <property type="evidence" value="ECO:0007669"/>
    <property type="project" value="InterPro"/>
</dbReference>
<dbReference type="InterPro" id="IPR016024">
    <property type="entry name" value="ARM-type_fold"/>
</dbReference>
<keyword evidence="7" id="KW-0131">Cell cycle</keyword>
<comment type="subcellular location">
    <subcellularLocation>
        <location evidence="1">Nucleus</location>
    </subcellularLocation>
</comment>
<evidence type="ECO:0008006" key="11">
    <source>
        <dbReference type="Google" id="ProtNLM"/>
    </source>
</evidence>
<dbReference type="GO" id="GO:0035825">
    <property type="term" value="P:homologous recombination"/>
    <property type="evidence" value="ECO:0007669"/>
    <property type="project" value="UniProtKB-ARBA"/>
</dbReference>
<evidence type="ECO:0000256" key="7">
    <source>
        <dbReference type="ARBA" id="ARBA00023306"/>
    </source>
</evidence>
<evidence type="ECO:0000256" key="5">
    <source>
        <dbReference type="ARBA" id="ARBA00023204"/>
    </source>
</evidence>
<dbReference type="Proteomes" id="UP001314170">
    <property type="component" value="Unassembled WGS sequence"/>
</dbReference>
<dbReference type="GO" id="GO:0006281">
    <property type="term" value="P:DNA repair"/>
    <property type="evidence" value="ECO:0007669"/>
    <property type="project" value="UniProtKB-KW"/>
</dbReference>
<dbReference type="InterPro" id="IPR039776">
    <property type="entry name" value="Pds5"/>
</dbReference>
<dbReference type="EMBL" id="CAWUPB010001111">
    <property type="protein sequence ID" value="CAK7338228.1"/>
    <property type="molecule type" value="Genomic_DNA"/>
</dbReference>
<dbReference type="GO" id="GO:0005634">
    <property type="term" value="C:nucleus"/>
    <property type="evidence" value="ECO:0007669"/>
    <property type="project" value="UniProtKB-SubCell"/>
</dbReference>
<dbReference type="AlphaFoldDB" id="A0AAV1RRA8"/>
<feature type="compositionally biased region" description="Polar residues" evidence="8">
    <location>
        <begin position="653"/>
        <end position="669"/>
    </location>
</feature>
<feature type="region of interest" description="Disordered" evidence="8">
    <location>
        <begin position="621"/>
        <end position="704"/>
    </location>
</feature>
<dbReference type="GO" id="GO:0051301">
    <property type="term" value="P:cell division"/>
    <property type="evidence" value="ECO:0007669"/>
    <property type="project" value="UniProtKB-KW"/>
</dbReference>
<keyword evidence="2" id="KW-0132">Cell division</keyword>
<keyword evidence="5" id="KW-0234">DNA repair</keyword>
<gene>
    <name evidence="9" type="ORF">DCAF_LOCUS13271</name>
</gene>
<evidence type="ECO:0000256" key="1">
    <source>
        <dbReference type="ARBA" id="ARBA00004123"/>
    </source>
</evidence>
<evidence type="ECO:0000256" key="8">
    <source>
        <dbReference type="SAM" id="MobiDB-lite"/>
    </source>
</evidence>
<evidence type="ECO:0000313" key="10">
    <source>
        <dbReference type="Proteomes" id="UP001314170"/>
    </source>
</evidence>
<accession>A0AAV1RRA8</accession>
<evidence type="ECO:0000256" key="6">
    <source>
        <dbReference type="ARBA" id="ARBA00023242"/>
    </source>
</evidence>
<protein>
    <recommendedName>
        <fullName evidence="11">ARM repeat superfamily protein</fullName>
    </recommendedName>
</protein>
<evidence type="ECO:0000256" key="2">
    <source>
        <dbReference type="ARBA" id="ARBA00022618"/>
    </source>
</evidence>
<dbReference type="PANTHER" id="PTHR12663:SF3">
    <property type="entry name" value="SISTER CHROMATID COHESION PROTEIN PDS5 HOMOLOG C"/>
    <property type="match status" value="1"/>
</dbReference>
<proteinExistence type="predicted"/>
<dbReference type="PANTHER" id="PTHR12663">
    <property type="entry name" value="ANDROGEN INDUCED INHIBITOR OF PROLIFERATION AS3 / PDS5-RELATED"/>
    <property type="match status" value="1"/>
</dbReference>